<dbReference type="GO" id="GO:0006260">
    <property type="term" value="P:DNA replication"/>
    <property type="evidence" value="ECO:0007669"/>
    <property type="project" value="UniProtKB-KW"/>
</dbReference>
<keyword evidence="4" id="KW-1185">Reference proteome</keyword>
<protein>
    <recommendedName>
        <fullName evidence="1">Replication initiation protein</fullName>
    </recommendedName>
</protein>
<evidence type="ECO:0000256" key="2">
    <source>
        <dbReference type="ARBA" id="ARBA00022705"/>
    </source>
</evidence>
<accession>A0A143WRI5</accession>
<dbReference type="AlphaFoldDB" id="A0A143WRI5"/>
<gene>
    <name evidence="3" type="primary">repA</name>
    <name evidence="3" type="ORF">TPER_HE00001</name>
</gene>
<dbReference type="EMBL" id="LN999837">
    <property type="protein sequence ID" value="CUX96374.1"/>
    <property type="molecule type" value="Genomic_DNA"/>
</dbReference>
<organism evidence="3 4">
    <name type="scientific">Candidatus Hoaglandella endobia</name>
    <dbReference type="NCBI Taxonomy" id="1778263"/>
    <lineage>
        <taxon>Bacteria</taxon>
        <taxon>Pseudomonadati</taxon>
        <taxon>Pseudomonadota</taxon>
        <taxon>Gammaproteobacteria</taxon>
        <taxon>Enterobacterales</taxon>
        <taxon>Enterobacteriaceae</taxon>
        <taxon>Candidatus Hoaglandella</taxon>
    </lineage>
</organism>
<dbReference type="RefSeq" id="WP_231908303.1">
    <property type="nucleotide sequence ID" value="NZ_LN999837.1"/>
</dbReference>
<dbReference type="GO" id="GO:0006276">
    <property type="term" value="P:plasmid maintenance"/>
    <property type="evidence" value="ECO:0007669"/>
    <property type="project" value="InterPro"/>
</dbReference>
<keyword evidence="2" id="KW-0235">DNA replication</keyword>
<name>A0A143WRI5_9ENTR</name>
<proteinExistence type="predicted"/>
<evidence type="ECO:0000313" key="3">
    <source>
        <dbReference type="EMBL" id="CUX96374.1"/>
    </source>
</evidence>
<dbReference type="Proteomes" id="UP000095477">
    <property type="component" value="Plasmid III"/>
</dbReference>
<evidence type="ECO:0000256" key="1">
    <source>
        <dbReference type="ARBA" id="ARBA00019152"/>
    </source>
</evidence>
<reference evidence="4" key="1">
    <citation type="submission" date="2016-01" db="EMBL/GenBank/DDBJ databases">
        <authorList>
            <person name="Husnik F."/>
        </authorList>
    </citation>
    <scope>NUCLEOTIDE SEQUENCE [LARGE SCALE GENOMIC DNA]</scope>
    <source>
        <plasmid evidence="4">iii</plasmid>
    </source>
</reference>
<dbReference type="InterPro" id="IPR003446">
    <property type="entry name" value="Plasmid_replication_init_RepA"/>
</dbReference>
<dbReference type="Pfam" id="PF02387">
    <property type="entry name" value="IncFII_repA"/>
    <property type="match status" value="1"/>
</dbReference>
<dbReference type="KEGG" id="hed:TPER_HE00001_III"/>
<evidence type="ECO:0000313" key="4">
    <source>
        <dbReference type="Proteomes" id="UP000095477"/>
    </source>
</evidence>
<sequence length="297" mass="34114">MDKKTSISSAQIVAPAFLSRSYVNNPHPCYQPPKADMKPPRIIDAMRKSARENPPSKHPLWRTAPRFHAITHGLLWTERAMNLHRRRAVDAIMECLAAHVNLVTSKVFMTLGQISDACGLTTYNRHGQPCYSRASRAINEHIEAIGAVHCERVWDETSGSYIPNIIWVTELFFVLIGYEYGKYLAAQQQQLAWENHKRRETGEGPISLTEARRRAKTQHIKRAFEMRTQKQAHRKQVRRALKLAALDKQEAQNAILKDLVKLYSKDELVAMEHVQLKRLVEQRYHVMRKLATAPPPS</sequence>
<dbReference type="NCBIfam" id="NF040977">
    <property type="entry name" value="RepA_IncFII_LM"/>
    <property type="match status" value="1"/>
</dbReference>